<dbReference type="Proteomes" id="UP000295662">
    <property type="component" value="Unassembled WGS sequence"/>
</dbReference>
<reference evidence="1 2" key="1">
    <citation type="submission" date="2019-03" db="EMBL/GenBank/DDBJ databases">
        <title>Genomic Encyclopedia of Archaeal and Bacterial Type Strains, Phase II (KMG-II): from individual species to whole genera.</title>
        <authorList>
            <person name="Goeker M."/>
        </authorList>
    </citation>
    <scope>NUCLEOTIDE SEQUENCE [LARGE SCALE GENOMIC DNA]</scope>
    <source>
        <strain evidence="1 2">ATCC 25309</strain>
    </source>
</reference>
<dbReference type="EMBL" id="SOCA01000002">
    <property type="protein sequence ID" value="TDU73150.1"/>
    <property type="molecule type" value="Genomic_DNA"/>
</dbReference>
<gene>
    <name evidence="1" type="ORF">EI77_01618</name>
</gene>
<evidence type="ECO:0000313" key="1">
    <source>
        <dbReference type="EMBL" id="TDU73150.1"/>
    </source>
</evidence>
<comment type="caution">
    <text evidence="1">The sequence shown here is derived from an EMBL/GenBank/DDBJ whole genome shotgun (WGS) entry which is preliminary data.</text>
</comment>
<protein>
    <recommendedName>
        <fullName evidence="3">Transposase</fullName>
    </recommendedName>
</protein>
<evidence type="ECO:0000313" key="2">
    <source>
        <dbReference type="Proteomes" id="UP000295662"/>
    </source>
</evidence>
<organism evidence="1 2">
    <name type="scientific">Prosthecobacter fusiformis</name>
    <dbReference type="NCBI Taxonomy" id="48464"/>
    <lineage>
        <taxon>Bacteria</taxon>
        <taxon>Pseudomonadati</taxon>
        <taxon>Verrucomicrobiota</taxon>
        <taxon>Verrucomicrobiia</taxon>
        <taxon>Verrucomicrobiales</taxon>
        <taxon>Verrucomicrobiaceae</taxon>
        <taxon>Prosthecobacter</taxon>
    </lineage>
</organism>
<accession>A0A4R7S415</accession>
<evidence type="ECO:0008006" key="3">
    <source>
        <dbReference type="Google" id="ProtNLM"/>
    </source>
</evidence>
<dbReference type="AlphaFoldDB" id="A0A4R7S415"/>
<dbReference type="RefSeq" id="WP_133794432.1">
    <property type="nucleotide sequence ID" value="NZ_SOCA01000002.1"/>
</dbReference>
<name>A0A4R7S415_9BACT</name>
<proteinExistence type="predicted"/>
<keyword evidence="2" id="KW-1185">Reference proteome</keyword>
<sequence length="99" mass="11185">MSTPIQTSSPAISTEAATFIGVDYHKKYSVWHAIDAAGTDLGKGRIEHHSPHDFATLVKRWPNPRIVFEASMNWHWLYEVLEQSMASQHLRETGSGCDF</sequence>